<keyword evidence="1" id="KW-1133">Transmembrane helix</keyword>
<keyword evidence="1" id="KW-0812">Transmembrane</keyword>
<gene>
    <name evidence="3" type="primary">LOC106476503</name>
</gene>
<evidence type="ECO:0000313" key="2">
    <source>
        <dbReference type="Proteomes" id="UP000694941"/>
    </source>
</evidence>
<dbReference type="RefSeq" id="XP_022236061.1">
    <property type="nucleotide sequence ID" value="XM_022380353.1"/>
</dbReference>
<feature type="non-terminal residue" evidence="3">
    <location>
        <position position="142"/>
    </location>
</feature>
<protein>
    <submittedName>
        <fullName evidence="3">Uncharacterized protein LOC106476503</fullName>
    </submittedName>
</protein>
<organism evidence="2 3">
    <name type="scientific">Limulus polyphemus</name>
    <name type="common">Atlantic horseshoe crab</name>
    <dbReference type="NCBI Taxonomy" id="6850"/>
    <lineage>
        <taxon>Eukaryota</taxon>
        <taxon>Metazoa</taxon>
        <taxon>Ecdysozoa</taxon>
        <taxon>Arthropoda</taxon>
        <taxon>Chelicerata</taxon>
        <taxon>Merostomata</taxon>
        <taxon>Xiphosura</taxon>
        <taxon>Limulidae</taxon>
        <taxon>Limulus</taxon>
    </lineage>
</organism>
<feature type="transmembrane region" description="Helical" evidence="1">
    <location>
        <begin position="119"/>
        <end position="138"/>
    </location>
</feature>
<dbReference type="Proteomes" id="UP000694941">
    <property type="component" value="Unplaced"/>
</dbReference>
<evidence type="ECO:0000256" key="1">
    <source>
        <dbReference type="SAM" id="Phobius"/>
    </source>
</evidence>
<evidence type="ECO:0000313" key="3">
    <source>
        <dbReference type="RefSeq" id="XP_022236061.1"/>
    </source>
</evidence>
<reference evidence="3" key="1">
    <citation type="submission" date="2025-08" db="UniProtKB">
        <authorList>
            <consortium name="RefSeq"/>
        </authorList>
    </citation>
    <scope>IDENTIFICATION</scope>
    <source>
        <tissue evidence="3">Muscle</tissue>
    </source>
</reference>
<proteinExistence type="predicted"/>
<dbReference type="GeneID" id="106476503"/>
<keyword evidence="2" id="KW-1185">Reference proteome</keyword>
<sequence>MQNEQEDQTCKHLKLDEACLTIQSTASRALQLWTQSSECEGCPGLFQKEISPRNNFTLKVNTSTETNLTVIEDTSAGVFCSQMYNFEEYGNYLMVVEENKQESERCLIMTTKEPVNTCIPIIAAVVVYLGLALIWIVGKCLY</sequence>
<keyword evidence="1" id="KW-0472">Membrane</keyword>
<accession>A0ABM1RXF6</accession>
<name>A0ABM1RXF6_LIMPO</name>